<comment type="caution">
    <text evidence="1">The sequence shown here is derived from an EMBL/GenBank/DDBJ whole genome shotgun (WGS) entry which is preliminary data.</text>
</comment>
<proteinExistence type="predicted"/>
<evidence type="ECO:0000313" key="1">
    <source>
        <dbReference type="EMBL" id="MCM4079391.1"/>
    </source>
</evidence>
<organism evidence="1 2">
    <name type="scientific">Paractinoplanes hotanensis</name>
    <dbReference type="NCBI Taxonomy" id="2906497"/>
    <lineage>
        <taxon>Bacteria</taxon>
        <taxon>Bacillati</taxon>
        <taxon>Actinomycetota</taxon>
        <taxon>Actinomycetes</taxon>
        <taxon>Micromonosporales</taxon>
        <taxon>Micromonosporaceae</taxon>
        <taxon>Paractinoplanes</taxon>
    </lineage>
</organism>
<name>A0ABT0Y036_9ACTN</name>
<dbReference type="EMBL" id="JAMQOL010000022">
    <property type="protein sequence ID" value="MCM4079391.1"/>
    <property type="molecule type" value="Genomic_DNA"/>
</dbReference>
<evidence type="ECO:0008006" key="3">
    <source>
        <dbReference type="Google" id="ProtNLM"/>
    </source>
</evidence>
<protein>
    <recommendedName>
        <fullName evidence="3">Excreted virulence factor EspC (Type VII ESX diderm)</fullName>
    </recommendedName>
</protein>
<accession>A0ABT0Y036</accession>
<dbReference type="Proteomes" id="UP001523216">
    <property type="component" value="Unassembled WGS sequence"/>
</dbReference>
<reference evidence="1 2" key="1">
    <citation type="submission" date="2022-06" db="EMBL/GenBank/DDBJ databases">
        <title>Actinoplanes abujensis sp. nov., isolated from Nigerian arid soil.</title>
        <authorList>
            <person name="Ding P."/>
        </authorList>
    </citation>
    <scope>NUCLEOTIDE SEQUENCE [LARGE SCALE GENOMIC DNA]</scope>
    <source>
        <strain evidence="2">TRM88002</strain>
    </source>
</reference>
<keyword evidence="2" id="KW-1185">Reference proteome</keyword>
<gene>
    <name evidence="1" type="ORF">LXN57_17600</name>
</gene>
<dbReference type="RefSeq" id="WP_251799247.1">
    <property type="nucleotide sequence ID" value="NZ_JAMQOL010000022.1"/>
</dbReference>
<evidence type="ECO:0000313" key="2">
    <source>
        <dbReference type="Proteomes" id="UP001523216"/>
    </source>
</evidence>
<sequence length="118" mass="12307">MDDVADRLDQASDALTALSRDVPTLAVAPGAFAAPGASAAPGPSAFAAPVPGAFVVPGLPARIGLALHDHWEAVLGARSREASVAAARVAEMARSVRTTRREYAETDEAVERRFTREL</sequence>